<evidence type="ECO:0000256" key="1">
    <source>
        <dbReference type="SAM" id="SignalP"/>
    </source>
</evidence>
<dbReference type="AlphaFoldDB" id="A0AAD8EGA4"/>
<proteinExistence type="predicted"/>
<gene>
    <name evidence="2" type="ORF">L9F63_017862</name>
</gene>
<feature type="chain" id="PRO_5041915901" evidence="1">
    <location>
        <begin position="24"/>
        <end position="279"/>
    </location>
</feature>
<dbReference type="EMBL" id="JASPKZ010005301">
    <property type="protein sequence ID" value="KAJ9588824.1"/>
    <property type="molecule type" value="Genomic_DNA"/>
</dbReference>
<sequence length="279" mass="32082">MVDIMKKLQVVLLISFCLSYVQNYSATSKSPKTREPMPRMLSCPLPNRDLNDLPNSFQEVRKFIECNLQSPKLLAEKLERALIKIIDNFYNQSLSFLINELKKRHAVQDKIIQLSGNKTSPEIQACLDDKMKSINEAVNIGDNKLKSCIEKLGAEIEFFNINTELPNAFQKDWNSTLEKIDKCLGEPSSPQNKEKLKCVYDIIDRLLVEFQYLNRSEMLKIVLDKLSIVARKLFHCRWISIDAAEKQFDKTHKETVECFGPDSDPSVIEKAKINLAQKP</sequence>
<reference evidence="2" key="1">
    <citation type="journal article" date="2023" name="IScience">
        <title>Live-bearing cockroach genome reveals convergent evolutionary mechanisms linked to viviparity in insects and beyond.</title>
        <authorList>
            <person name="Fouks B."/>
            <person name="Harrison M.C."/>
            <person name="Mikhailova A.A."/>
            <person name="Marchal E."/>
            <person name="English S."/>
            <person name="Carruthers M."/>
            <person name="Jennings E.C."/>
            <person name="Chiamaka E.L."/>
            <person name="Frigard R.A."/>
            <person name="Pippel M."/>
            <person name="Attardo G.M."/>
            <person name="Benoit J.B."/>
            <person name="Bornberg-Bauer E."/>
            <person name="Tobe S.S."/>
        </authorList>
    </citation>
    <scope>NUCLEOTIDE SEQUENCE</scope>
    <source>
        <strain evidence="2">Stay&amp;Tobe</strain>
    </source>
</reference>
<keyword evidence="1" id="KW-0732">Signal</keyword>
<feature type="signal peptide" evidence="1">
    <location>
        <begin position="1"/>
        <end position="23"/>
    </location>
</feature>
<name>A0AAD8EGA4_DIPPU</name>
<dbReference type="Proteomes" id="UP001233999">
    <property type="component" value="Unassembled WGS sequence"/>
</dbReference>
<accession>A0AAD8EGA4</accession>
<protein>
    <submittedName>
        <fullName evidence="2">Uncharacterized protein</fullName>
    </submittedName>
</protein>
<evidence type="ECO:0000313" key="2">
    <source>
        <dbReference type="EMBL" id="KAJ9588824.1"/>
    </source>
</evidence>
<keyword evidence="3" id="KW-1185">Reference proteome</keyword>
<organism evidence="2 3">
    <name type="scientific">Diploptera punctata</name>
    <name type="common">Pacific beetle cockroach</name>
    <dbReference type="NCBI Taxonomy" id="6984"/>
    <lineage>
        <taxon>Eukaryota</taxon>
        <taxon>Metazoa</taxon>
        <taxon>Ecdysozoa</taxon>
        <taxon>Arthropoda</taxon>
        <taxon>Hexapoda</taxon>
        <taxon>Insecta</taxon>
        <taxon>Pterygota</taxon>
        <taxon>Neoptera</taxon>
        <taxon>Polyneoptera</taxon>
        <taxon>Dictyoptera</taxon>
        <taxon>Blattodea</taxon>
        <taxon>Blaberoidea</taxon>
        <taxon>Blaberidae</taxon>
        <taxon>Diplopterinae</taxon>
        <taxon>Diploptera</taxon>
    </lineage>
</organism>
<comment type="caution">
    <text evidence="2">The sequence shown here is derived from an EMBL/GenBank/DDBJ whole genome shotgun (WGS) entry which is preliminary data.</text>
</comment>
<evidence type="ECO:0000313" key="3">
    <source>
        <dbReference type="Proteomes" id="UP001233999"/>
    </source>
</evidence>
<reference evidence="2" key="2">
    <citation type="submission" date="2023-05" db="EMBL/GenBank/DDBJ databases">
        <authorList>
            <person name="Fouks B."/>
        </authorList>
    </citation>
    <scope>NUCLEOTIDE SEQUENCE</scope>
    <source>
        <strain evidence="2">Stay&amp;Tobe</strain>
        <tissue evidence="2">Testes</tissue>
    </source>
</reference>